<dbReference type="SMART" id="SM00220">
    <property type="entry name" value="S_TKc"/>
    <property type="match status" value="1"/>
</dbReference>
<evidence type="ECO:0000256" key="4">
    <source>
        <dbReference type="ARBA" id="ARBA00022741"/>
    </source>
</evidence>
<dbReference type="EMBL" id="JAAIKT010000014">
    <property type="protein sequence ID" value="NEW71651.1"/>
    <property type="molecule type" value="Genomic_DNA"/>
</dbReference>
<feature type="domain" description="Protein kinase" evidence="8">
    <location>
        <begin position="15"/>
        <end position="278"/>
    </location>
</feature>
<evidence type="ECO:0000256" key="6">
    <source>
        <dbReference type="ARBA" id="ARBA00022840"/>
    </source>
</evidence>
<keyword evidence="4 7" id="KW-0547">Nucleotide-binding</keyword>
<dbReference type="Pfam" id="PF00069">
    <property type="entry name" value="Pkinase"/>
    <property type="match status" value="1"/>
</dbReference>
<dbReference type="InterPro" id="IPR011009">
    <property type="entry name" value="Kinase-like_dom_sf"/>
</dbReference>
<dbReference type="InterPro" id="IPR008271">
    <property type="entry name" value="Ser/Thr_kinase_AS"/>
</dbReference>
<dbReference type="PROSITE" id="PS00108">
    <property type="entry name" value="PROTEIN_KINASE_ST"/>
    <property type="match status" value="1"/>
</dbReference>
<dbReference type="InterPro" id="IPR028081">
    <property type="entry name" value="Leu-bd"/>
</dbReference>
<dbReference type="PROSITE" id="PS50011">
    <property type="entry name" value="PROTEIN_KINASE_DOM"/>
    <property type="match status" value="1"/>
</dbReference>
<accession>A0A6G4AG69</accession>
<dbReference type="SUPFAM" id="SSF53822">
    <property type="entry name" value="Periplasmic binding protein-like I"/>
    <property type="match status" value="1"/>
</dbReference>
<organism evidence="9 10">
    <name type="scientific">Streptomyces rhizosphaericus</name>
    <dbReference type="NCBI Taxonomy" id="114699"/>
    <lineage>
        <taxon>Bacteria</taxon>
        <taxon>Bacillati</taxon>
        <taxon>Actinomycetota</taxon>
        <taxon>Actinomycetes</taxon>
        <taxon>Kitasatosporales</taxon>
        <taxon>Streptomycetaceae</taxon>
        <taxon>Streptomyces</taxon>
        <taxon>Streptomyces violaceusniger group</taxon>
    </lineage>
</organism>
<evidence type="ECO:0000256" key="5">
    <source>
        <dbReference type="ARBA" id="ARBA00022777"/>
    </source>
</evidence>
<name>A0A6G4AG69_9ACTN</name>
<dbReference type="CDD" id="cd14014">
    <property type="entry name" value="STKc_PknB_like"/>
    <property type="match status" value="1"/>
</dbReference>
<evidence type="ECO:0000259" key="8">
    <source>
        <dbReference type="PROSITE" id="PS50011"/>
    </source>
</evidence>
<proteinExistence type="inferred from homology"/>
<evidence type="ECO:0000256" key="1">
    <source>
        <dbReference type="ARBA" id="ARBA00010062"/>
    </source>
</evidence>
<dbReference type="Gene3D" id="1.10.510.10">
    <property type="entry name" value="Transferase(Phosphotransferase) domain 1"/>
    <property type="match status" value="1"/>
</dbReference>
<keyword evidence="10" id="KW-1185">Reference proteome</keyword>
<dbReference type="PROSITE" id="PS00107">
    <property type="entry name" value="PROTEIN_KINASE_ATP"/>
    <property type="match status" value="1"/>
</dbReference>
<comment type="similarity">
    <text evidence="1">Belongs to the leucine-binding protein family.</text>
</comment>
<dbReference type="PANTHER" id="PTHR43289:SF34">
    <property type="entry name" value="SERINE_THREONINE-PROTEIN KINASE YBDM-RELATED"/>
    <property type="match status" value="1"/>
</dbReference>
<sequence length="712" mass="75201">MKRLLPTDPARLGDHRLLGRLGAGGMGVVYLGRTDAGDLAAVKVIKAEYADDADFRERFRREVVAAREVTSPWVVRVTGADPEAPAPWLATAFVPGPALAEAVAVCGPLPAPAVRTLGSLLARALEAVHAGGLVHRDVKPGNVLLALDGPRLIDFGIARSTSAEVTALTAESVVVGTPGFLSPEQARARHVDTSSDVFSWGCVLAYAATGRPPFGTGAVDALLYRTVHDHPDLDGVADEELLVLLRRCLAKDPDDRPTAAALTAELTRETPDGRIDWLPEPVVSMIAARSAEMLALPAVEPTQADGTGAPDGTSRRRVLTLAATGALLAAVGGTAWWMSRRDESAEGFGTASGRPWVIGVQADLSGPQRALGEAQERAARIAVDAFNSRKNTPFTVTLRVVDDKGSTSGARDAARRLTGDRDVFAVLGPTGFTSTVAALEAYEKAGLALLTVSELCLSSPSSALVLDPRTYFRCAPPNMAGGYMTVAQLATSGSKRAGILMDRAGRLTGRESVQMAYGMAKKYKLDPYVRIVPTAALDPGVVVDDMLAHDIDGLYYSGTAERAAMVARVLAARDFTGPRFLDSPAATDAFPTTAAEAADGWQALASFTSPTATAVRGFATAYRESHGTRPGIWAVEAYDVTRMLISLLTALEEKGGQRPTRSEVLATVRAADYKGVAGTYAFEEDGTFKGGHLDHLRVRDGEWRLVGPVPLT</sequence>
<evidence type="ECO:0000256" key="7">
    <source>
        <dbReference type="PROSITE-ProRule" id="PRU10141"/>
    </source>
</evidence>
<dbReference type="GO" id="GO:0004674">
    <property type="term" value="F:protein serine/threonine kinase activity"/>
    <property type="evidence" value="ECO:0007669"/>
    <property type="project" value="TreeGrafter"/>
</dbReference>
<keyword evidence="3" id="KW-0732">Signal</keyword>
<dbReference type="PANTHER" id="PTHR43289">
    <property type="entry name" value="MITOGEN-ACTIVATED PROTEIN KINASE KINASE KINASE 20-RELATED"/>
    <property type="match status" value="1"/>
</dbReference>
<dbReference type="InterPro" id="IPR017441">
    <property type="entry name" value="Protein_kinase_ATP_BS"/>
</dbReference>
<dbReference type="Gene3D" id="3.30.200.20">
    <property type="entry name" value="Phosphorylase Kinase, domain 1"/>
    <property type="match status" value="1"/>
</dbReference>
<comment type="caution">
    <text evidence="9">The sequence shown here is derived from an EMBL/GenBank/DDBJ whole genome shotgun (WGS) entry which is preliminary data.</text>
</comment>
<dbReference type="Pfam" id="PF13458">
    <property type="entry name" value="Peripla_BP_6"/>
    <property type="match status" value="1"/>
</dbReference>
<dbReference type="Gene3D" id="3.40.50.2300">
    <property type="match status" value="2"/>
</dbReference>
<keyword evidence="6 7" id="KW-0067">ATP-binding</keyword>
<dbReference type="GO" id="GO:0005524">
    <property type="term" value="F:ATP binding"/>
    <property type="evidence" value="ECO:0007669"/>
    <property type="project" value="UniProtKB-UniRule"/>
</dbReference>
<evidence type="ECO:0000256" key="3">
    <source>
        <dbReference type="ARBA" id="ARBA00022729"/>
    </source>
</evidence>
<evidence type="ECO:0000313" key="9">
    <source>
        <dbReference type="EMBL" id="NEW71651.1"/>
    </source>
</evidence>
<keyword evidence="5" id="KW-0418">Kinase</keyword>
<dbReference type="InterPro" id="IPR028082">
    <property type="entry name" value="Peripla_BP_I"/>
</dbReference>
<dbReference type="RefSeq" id="WP_164427518.1">
    <property type="nucleotide sequence ID" value="NZ_JAAIKT010000014.1"/>
</dbReference>
<dbReference type="InterPro" id="IPR000719">
    <property type="entry name" value="Prot_kinase_dom"/>
</dbReference>
<dbReference type="SUPFAM" id="SSF56112">
    <property type="entry name" value="Protein kinase-like (PK-like)"/>
    <property type="match status" value="1"/>
</dbReference>
<evidence type="ECO:0000256" key="2">
    <source>
        <dbReference type="ARBA" id="ARBA00022679"/>
    </source>
</evidence>
<feature type="binding site" evidence="7">
    <location>
        <position position="43"/>
    </location>
    <ligand>
        <name>ATP</name>
        <dbReference type="ChEBI" id="CHEBI:30616"/>
    </ligand>
</feature>
<evidence type="ECO:0000313" key="10">
    <source>
        <dbReference type="Proteomes" id="UP000476310"/>
    </source>
</evidence>
<gene>
    <name evidence="9" type="ORF">G4H13_14905</name>
</gene>
<protein>
    <submittedName>
        <fullName evidence="9">ABC transporter substrate-binding protein</fullName>
    </submittedName>
</protein>
<dbReference type="AlphaFoldDB" id="A0A6G4AG69"/>
<reference evidence="9" key="1">
    <citation type="submission" date="2020-02" db="EMBL/GenBank/DDBJ databases">
        <title>A new Streptomyces sp. for controlling soil-borne diseases.</title>
        <authorList>
            <person name="Li X."/>
            <person name="Tian Y."/>
            <person name="Gao K."/>
        </authorList>
    </citation>
    <scope>NUCLEOTIDE SEQUENCE [LARGE SCALE GENOMIC DNA]</scope>
    <source>
        <strain evidence="9">0250</strain>
    </source>
</reference>
<keyword evidence="2" id="KW-0808">Transferase</keyword>
<dbReference type="Proteomes" id="UP000476310">
    <property type="component" value="Unassembled WGS sequence"/>
</dbReference>